<name>A0A7Z2VKC5_9BACL</name>
<dbReference type="PANTHER" id="PTHR43377:SF1">
    <property type="entry name" value="BILIVERDIN REDUCTASE A"/>
    <property type="match status" value="1"/>
</dbReference>
<dbReference type="RefSeq" id="WP_169280846.1">
    <property type="nucleotide sequence ID" value="NZ_CP051680.1"/>
</dbReference>
<dbReference type="Gene3D" id="3.40.50.720">
    <property type="entry name" value="NAD(P)-binding Rossmann-like Domain"/>
    <property type="match status" value="2"/>
</dbReference>
<protein>
    <submittedName>
        <fullName evidence="3">Gfo/Idh/MocA family oxidoreductase</fullName>
    </submittedName>
</protein>
<evidence type="ECO:0000313" key="4">
    <source>
        <dbReference type="Proteomes" id="UP000502248"/>
    </source>
</evidence>
<dbReference type="SUPFAM" id="SSF55347">
    <property type="entry name" value="Glyceraldehyde-3-phosphate dehydrogenase-like, C-terminal domain"/>
    <property type="match status" value="1"/>
</dbReference>
<dbReference type="EMBL" id="CP051680">
    <property type="protein sequence ID" value="QJD84565.1"/>
    <property type="molecule type" value="Genomic_DNA"/>
</dbReference>
<dbReference type="SUPFAM" id="SSF51735">
    <property type="entry name" value="NAD(P)-binding Rossmann-fold domains"/>
    <property type="match status" value="2"/>
</dbReference>
<keyword evidence="4" id="KW-1185">Reference proteome</keyword>
<dbReference type="GO" id="GO:0000166">
    <property type="term" value="F:nucleotide binding"/>
    <property type="evidence" value="ECO:0007669"/>
    <property type="project" value="InterPro"/>
</dbReference>
<dbReference type="InterPro" id="IPR036291">
    <property type="entry name" value="NAD(P)-bd_dom_sf"/>
</dbReference>
<feature type="domain" description="GFO/IDH/MocA-like oxidoreductase" evidence="2">
    <location>
        <begin position="191"/>
        <end position="312"/>
    </location>
</feature>
<dbReference type="Pfam" id="PF01408">
    <property type="entry name" value="GFO_IDH_MocA"/>
    <property type="match status" value="1"/>
</dbReference>
<dbReference type="AlphaFoldDB" id="A0A7Z2VKC5"/>
<reference evidence="3 4" key="1">
    <citation type="submission" date="2020-04" db="EMBL/GenBank/DDBJ databases">
        <title>Genome sequencing of novel species.</title>
        <authorList>
            <person name="Heo J."/>
            <person name="Kim S.-J."/>
            <person name="Kim J.-S."/>
            <person name="Hong S.-B."/>
            <person name="Kwon S.-W."/>
        </authorList>
    </citation>
    <scope>NUCLEOTIDE SEQUENCE [LARGE SCALE GENOMIC DNA]</scope>
    <source>
        <strain evidence="3 4">MFER-1</strain>
    </source>
</reference>
<evidence type="ECO:0000259" key="1">
    <source>
        <dbReference type="Pfam" id="PF01408"/>
    </source>
</evidence>
<dbReference type="InterPro" id="IPR000683">
    <property type="entry name" value="Gfo/Idh/MocA-like_OxRdtase_N"/>
</dbReference>
<organism evidence="3 4">
    <name type="scientific">Cohnella herbarum</name>
    <dbReference type="NCBI Taxonomy" id="2728023"/>
    <lineage>
        <taxon>Bacteria</taxon>
        <taxon>Bacillati</taxon>
        <taxon>Bacillota</taxon>
        <taxon>Bacilli</taxon>
        <taxon>Bacillales</taxon>
        <taxon>Paenibacillaceae</taxon>
        <taxon>Cohnella</taxon>
    </lineage>
</organism>
<dbReference type="Proteomes" id="UP000502248">
    <property type="component" value="Chromosome"/>
</dbReference>
<dbReference type="PANTHER" id="PTHR43377">
    <property type="entry name" value="BILIVERDIN REDUCTASE A"/>
    <property type="match status" value="1"/>
</dbReference>
<evidence type="ECO:0000259" key="2">
    <source>
        <dbReference type="Pfam" id="PF22725"/>
    </source>
</evidence>
<feature type="domain" description="Gfo/Idh/MocA-like oxidoreductase N-terminal" evidence="1">
    <location>
        <begin position="27"/>
        <end position="61"/>
    </location>
</feature>
<dbReference type="KEGG" id="cheb:HH215_16195"/>
<sequence length="384" mass="42912">MKVAIVGAGSMGAVNAEAHANNPNAEPTYLHKENVLKAASYGKHVICEKPITGNFEEARTMNNKPKLLLIGLEGLNHWPGFPEFDTVGIVDLYNEANESSWLLEELEKLPLYSSLDEALEHTSPDVAVVSVPGGGKTTIDAEAKLLASGIDVLAKKLRLNAMNDVDRLKQACDQGSGRLYVGEHYHYLPSVRSLKKAVQDGKLGDIVQVTWRCLLPYEKYDWMKGYRHLAMEDLAYHHLGVLHDVFGFHPSTVYAQSYEPSFSQSATRTVVSMLAETEEGYRLNYQTVWCSKLKPFSYLGELSVEGSQGSVELTEKGLKLYSYFGRKRKVEQLDARYDGPWGLLSEWLEFTAGSTGSPFTFQSFEPVLRAIYRAVESSERRIVM</sequence>
<proteinExistence type="predicted"/>
<dbReference type="Gene3D" id="3.30.360.10">
    <property type="entry name" value="Dihydrodipicolinate Reductase, domain 2"/>
    <property type="match status" value="1"/>
</dbReference>
<evidence type="ECO:0000313" key="3">
    <source>
        <dbReference type="EMBL" id="QJD84565.1"/>
    </source>
</evidence>
<dbReference type="InterPro" id="IPR051450">
    <property type="entry name" value="Gfo/Idh/MocA_Oxidoreductases"/>
</dbReference>
<dbReference type="Pfam" id="PF22725">
    <property type="entry name" value="GFO_IDH_MocA_C3"/>
    <property type="match status" value="1"/>
</dbReference>
<accession>A0A7Z2VKC5</accession>
<dbReference type="InterPro" id="IPR055170">
    <property type="entry name" value="GFO_IDH_MocA-like_dom"/>
</dbReference>
<gene>
    <name evidence="3" type="ORF">HH215_16195</name>
</gene>